<reference evidence="1 2" key="1">
    <citation type="submission" date="2020-08" db="EMBL/GenBank/DDBJ databases">
        <title>Sequencing the genomes of 1000 actinobacteria strains.</title>
        <authorList>
            <person name="Klenk H.-P."/>
        </authorList>
    </citation>
    <scope>NUCLEOTIDE SEQUENCE [LARGE SCALE GENOMIC DNA]</scope>
    <source>
        <strain evidence="1 2">DSM 41654</strain>
    </source>
</reference>
<evidence type="ECO:0000313" key="2">
    <source>
        <dbReference type="Proteomes" id="UP000540506"/>
    </source>
</evidence>
<dbReference type="AlphaFoldDB" id="A0A7W7QZB2"/>
<organism evidence="1 2">
    <name type="scientific">Kitasatospora kifunensis</name>
    <name type="common">Streptomyces kifunensis</name>
    <dbReference type="NCBI Taxonomy" id="58351"/>
    <lineage>
        <taxon>Bacteria</taxon>
        <taxon>Bacillati</taxon>
        <taxon>Actinomycetota</taxon>
        <taxon>Actinomycetes</taxon>
        <taxon>Kitasatosporales</taxon>
        <taxon>Streptomycetaceae</taxon>
        <taxon>Kitasatospora</taxon>
    </lineage>
</organism>
<dbReference type="CDD" id="cd00093">
    <property type="entry name" value="HTH_XRE"/>
    <property type="match status" value="1"/>
</dbReference>
<dbReference type="InterPro" id="IPR010982">
    <property type="entry name" value="Lambda_DNA-bd_dom_sf"/>
</dbReference>
<dbReference type="InterPro" id="IPR001387">
    <property type="entry name" value="Cro/C1-type_HTH"/>
</dbReference>
<dbReference type="GO" id="GO:0003677">
    <property type="term" value="F:DNA binding"/>
    <property type="evidence" value="ECO:0007669"/>
    <property type="project" value="UniProtKB-KW"/>
</dbReference>
<gene>
    <name evidence="1" type="ORF">FHR34_001287</name>
</gene>
<dbReference type="Pfam" id="PF08965">
    <property type="entry name" value="Aca2_YdiL"/>
    <property type="match status" value="1"/>
</dbReference>
<sequence>MPTTTPYGSWCNQVDHFSVSVAQSIVEAFGSEGPDGYDIDAIETEYRQAIDAALPPYVSLCGEDFIGPYYEADQDFDGYPQDEDGGLDIKAIVDAIDLWAIIEKHEIPPMSPAEFRVTREYLGLTGDWLADRLDVQPRTVRRWEQGMHPVPAGVQASLGGLSSKTDDEVAAIVAKLKDDPNPCLITYRSDDEYQDAEPEAEFPASWHRAIAARVAARVPGLRITFPELED</sequence>
<keyword evidence="2" id="KW-1185">Reference proteome</keyword>
<comment type="caution">
    <text evidence="1">The sequence shown here is derived from an EMBL/GenBank/DDBJ whole genome shotgun (WGS) entry which is preliminary data.</text>
</comment>
<dbReference type="RefSeq" id="WP_246559924.1">
    <property type="nucleotide sequence ID" value="NZ_JACHJV010000001.1"/>
</dbReference>
<dbReference type="Gene3D" id="1.10.3100.10">
    <property type="entry name" value="Putative cytoplasmic protein"/>
    <property type="match status" value="1"/>
</dbReference>
<dbReference type="EMBL" id="JACHJV010000001">
    <property type="protein sequence ID" value="MBB4922294.1"/>
    <property type="molecule type" value="Genomic_DNA"/>
</dbReference>
<accession>A0A7W7QZB2</accession>
<dbReference type="SUPFAM" id="SSF47413">
    <property type="entry name" value="lambda repressor-like DNA-binding domains"/>
    <property type="match status" value="1"/>
</dbReference>
<protein>
    <submittedName>
        <fullName evidence="1">DNA-binding XRE family transcriptional regulator</fullName>
    </submittedName>
</protein>
<dbReference type="Proteomes" id="UP000540506">
    <property type="component" value="Unassembled WGS sequence"/>
</dbReference>
<keyword evidence="1" id="KW-0238">DNA-binding</keyword>
<evidence type="ECO:0000313" key="1">
    <source>
        <dbReference type="EMBL" id="MBB4922294.1"/>
    </source>
</evidence>
<dbReference type="InterPro" id="IPR015060">
    <property type="entry name" value="Aca2_YdiL-like"/>
</dbReference>
<proteinExistence type="predicted"/>
<dbReference type="InterPro" id="IPR027910">
    <property type="entry name" value="YdiL_sf"/>
</dbReference>
<name>A0A7W7QZB2_KITKI</name>